<dbReference type="InterPro" id="IPR007123">
    <property type="entry name" value="Gelsolin-like_dom"/>
</dbReference>
<dbReference type="GO" id="GO:0008154">
    <property type="term" value="P:actin polymerization or depolymerization"/>
    <property type="evidence" value="ECO:0007669"/>
    <property type="project" value="TreeGrafter"/>
</dbReference>
<feature type="domain" description="HP" evidence="10">
    <location>
        <begin position="1402"/>
        <end position="1465"/>
    </location>
</feature>
<dbReference type="InterPro" id="IPR003128">
    <property type="entry name" value="Villin_headpiece"/>
</dbReference>
<evidence type="ECO:0000256" key="7">
    <source>
        <dbReference type="ARBA" id="ARBA00023203"/>
    </source>
</evidence>
<reference evidence="11 12" key="1">
    <citation type="submission" date="2020-04" db="EMBL/GenBank/DDBJ databases">
        <title>Chromosome-level genome assembly of a cyprinid fish Onychostoma macrolepis by integration of Nanopore Sequencing, Bionano and Hi-C technology.</title>
        <authorList>
            <person name="Wang D."/>
        </authorList>
    </citation>
    <scope>NUCLEOTIDE SEQUENCE [LARGE SCALE GENOMIC DNA]</scope>
    <source>
        <strain evidence="11">SWU-2019</strain>
        <tissue evidence="11">Muscle</tissue>
    </source>
</reference>
<evidence type="ECO:0000256" key="4">
    <source>
        <dbReference type="ARBA" id="ARBA00022490"/>
    </source>
</evidence>
<dbReference type="GO" id="GO:0015629">
    <property type="term" value="C:actin cytoskeleton"/>
    <property type="evidence" value="ECO:0007669"/>
    <property type="project" value="TreeGrafter"/>
</dbReference>
<dbReference type="Pfam" id="PF00626">
    <property type="entry name" value="Gelsolin"/>
    <property type="match status" value="1"/>
</dbReference>
<accession>A0A7J6CLP4</accession>
<feature type="compositionally biased region" description="Basic and acidic residues" evidence="9">
    <location>
        <begin position="164"/>
        <end position="180"/>
    </location>
</feature>
<evidence type="ECO:0000256" key="8">
    <source>
        <dbReference type="ARBA" id="ARBA00023212"/>
    </source>
</evidence>
<dbReference type="SUPFAM" id="SSF55753">
    <property type="entry name" value="Actin depolymerizing proteins"/>
    <property type="match status" value="5"/>
</dbReference>
<dbReference type="Gene3D" id="1.10.950.10">
    <property type="entry name" value="Villin headpiece domain"/>
    <property type="match status" value="1"/>
</dbReference>
<keyword evidence="12" id="KW-1185">Reference proteome</keyword>
<dbReference type="InterPro" id="IPR007122">
    <property type="entry name" value="Villin/Gelsolin"/>
</dbReference>
<dbReference type="PROSITE" id="PS51089">
    <property type="entry name" value="HP"/>
    <property type="match status" value="1"/>
</dbReference>
<feature type="compositionally biased region" description="Basic and acidic residues" evidence="9">
    <location>
        <begin position="47"/>
        <end position="62"/>
    </location>
</feature>
<keyword evidence="4" id="KW-0963">Cytoplasm</keyword>
<feature type="compositionally biased region" description="Polar residues" evidence="9">
    <location>
        <begin position="63"/>
        <end position="73"/>
    </location>
</feature>
<evidence type="ECO:0000256" key="1">
    <source>
        <dbReference type="ARBA" id="ARBA00004170"/>
    </source>
</evidence>
<dbReference type="GO" id="GO:0051014">
    <property type="term" value="P:actin filament severing"/>
    <property type="evidence" value="ECO:0007669"/>
    <property type="project" value="TreeGrafter"/>
</dbReference>
<evidence type="ECO:0000256" key="5">
    <source>
        <dbReference type="ARBA" id="ARBA00022737"/>
    </source>
</evidence>
<dbReference type="CDD" id="cd11289">
    <property type="entry name" value="gelsolin_S2_like"/>
    <property type="match status" value="1"/>
</dbReference>
<dbReference type="Proteomes" id="UP000579812">
    <property type="component" value="Unassembled WGS sequence"/>
</dbReference>
<feature type="compositionally biased region" description="Basic and acidic residues" evidence="9">
    <location>
        <begin position="220"/>
        <end position="233"/>
    </location>
</feature>
<dbReference type="GO" id="GO:0051015">
    <property type="term" value="F:actin filament binding"/>
    <property type="evidence" value="ECO:0007669"/>
    <property type="project" value="InterPro"/>
</dbReference>
<comment type="subcellular location">
    <subcellularLocation>
        <location evidence="2">Cytoplasm</location>
        <location evidence="2">Cytoskeleton</location>
    </subcellularLocation>
    <subcellularLocation>
        <location evidence="1">Membrane</location>
        <topology evidence="1">Peripheral membrane protein</topology>
    </subcellularLocation>
</comment>
<dbReference type="EMBL" id="JAAMOB010000012">
    <property type="protein sequence ID" value="KAF4106732.1"/>
    <property type="molecule type" value="Genomic_DNA"/>
</dbReference>
<keyword evidence="8" id="KW-0206">Cytoskeleton</keyword>
<feature type="compositionally biased region" description="Basic and acidic residues" evidence="9">
    <location>
        <begin position="126"/>
        <end position="139"/>
    </location>
</feature>
<feature type="compositionally biased region" description="Basic and acidic residues" evidence="9">
    <location>
        <begin position="199"/>
        <end position="212"/>
    </location>
</feature>
<feature type="compositionally biased region" description="Polar residues" evidence="9">
    <location>
        <begin position="282"/>
        <end position="299"/>
    </location>
</feature>
<organism evidence="11 12">
    <name type="scientific">Onychostoma macrolepis</name>
    <dbReference type="NCBI Taxonomy" id="369639"/>
    <lineage>
        <taxon>Eukaryota</taxon>
        <taxon>Metazoa</taxon>
        <taxon>Chordata</taxon>
        <taxon>Craniata</taxon>
        <taxon>Vertebrata</taxon>
        <taxon>Euteleostomi</taxon>
        <taxon>Actinopterygii</taxon>
        <taxon>Neopterygii</taxon>
        <taxon>Teleostei</taxon>
        <taxon>Ostariophysi</taxon>
        <taxon>Cypriniformes</taxon>
        <taxon>Cyprinidae</taxon>
        <taxon>Acrossocheilinae</taxon>
        <taxon>Onychostoma</taxon>
    </lineage>
</organism>
<evidence type="ECO:0000256" key="2">
    <source>
        <dbReference type="ARBA" id="ARBA00004245"/>
    </source>
</evidence>
<evidence type="ECO:0000313" key="12">
    <source>
        <dbReference type="Proteomes" id="UP000579812"/>
    </source>
</evidence>
<feature type="compositionally biased region" description="Basic and acidic residues" evidence="9">
    <location>
        <begin position="377"/>
        <end position="393"/>
    </location>
</feature>
<dbReference type="Pfam" id="PF02209">
    <property type="entry name" value="VHP"/>
    <property type="match status" value="1"/>
</dbReference>
<feature type="compositionally biased region" description="Low complexity" evidence="9">
    <location>
        <begin position="338"/>
        <end position="347"/>
    </location>
</feature>
<proteinExistence type="inferred from homology"/>
<evidence type="ECO:0000256" key="3">
    <source>
        <dbReference type="ARBA" id="ARBA00008418"/>
    </source>
</evidence>
<dbReference type="GO" id="GO:0005546">
    <property type="term" value="F:phosphatidylinositol-4,5-bisphosphate binding"/>
    <property type="evidence" value="ECO:0007669"/>
    <property type="project" value="TreeGrafter"/>
</dbReference>
<feature type="compositionally biased region" description="Polar residues" evidence="9">
    <location>
        <begin position="261"/>
        <end position="271"/>
    </location>
</feature>
<evidence type="ECO:0000313" key="11">
    <source>
        <dbReference type="EMBL" id="KAF4106732.1"/>
    </source>
</evidence>
<dbReference type="SUPFAM" id="SSF47050">
    <property type="entry name" value="VHP, Villin headpiece domain"/>
    <property type="match status" value="1"/>
</dbReference>
<evidence type="ECO:0000256" key="9">
    <source>
        <dbReference type="SAM" id="MobiDB-lite"/>
    </source>
</evidence>
<dbReference type="PANTHER" id="PTHR11977:SF87">
    <property type="entry name" value="SUPERVILLIN ISOFORM X1"/>
    <property type="match status" value="1"/>
</dbReference>
<name>A0A7J6CLP4_9TELE</name>
<comment type="caution">
    <text evidence="11">The sequence shown here is derived from an EMBL/GenBank/DDBJ whole genome shotgun (WGS) entry which is preliminary data.</text>
</comment>
<dbReference type="SMART" id="SM00262">
    <property type="entry name" value="GEL"/>
    <property type="match status" value="5"/>
</dbReference>
<dbReference type="SMART" id="SM00153">
    <property type="entry name" value="VHP"/>
    <property type="match status" value="1"/>
</dbReference>
<dbReference type="InterPro" id="IPR036886">
    <property type="entry name" value="Villin_headpiece_dom_sf"/>
</dbReference>
<protein>
    <recommendedName>
        <fullName evidence="10">HP domain-containing protein</fullName>
    </recommendedName>
</protein>
<dbReference type="GO" id="GO:0016020">
    <property type="term" value="C:membrane"/>
    <property type="evidence" value="ECO:0007669"/>
    <property type="project" value="UniProtKB-SubCell"/>
</dbReference>
<keyword evidence="5" id="KW-0677">Repeat</keyword>
<feature type="compositionally biased region" description="Basic and acidic residues" evidence="9">
    <location>
        <begin position="81"/>
        <end position="91"/>
    </location>
</feature>
<evidence type="ECO:0000256" key="6">
    <source>
        <dbReference type="ARBA" id="ARBA00023136"/>
    </source>
</evidence>
<dbReference type="PANTHER" id="PTHR11977">
    <property type="entry name" value="VILLIN"/>
    <property type="match status" value="1"/>
</dbReference>
<dbReference type="GO" id="GO:0051016">
    <property type="term" value="P:barbed-end actin filament capping"/>
    <property type="evidence" value="ECO:0007669"/>
    <property type="project" value="TreeGrafter"/>
</dbReference>
<dbReference type="FunFam" id="1.10.950.10:FF:000003">
    <property type="entry name" value="supervillin isoform X2"/>
    <property type="match status" value="1"/>
</dbReference>
<dbReference type="GO" id="GO:0005737">
    <property type="term" value="C:cytoplasm"/>
    <property type="evidence" value="ECO:0007669"/>
    <property type="project" value="TreeGrafter"/>
</dbReference>
<gene>
    <name evidence="11" type="ORF">G5714_012722</name>
</gene>
<dbReference type="CDD" id="cd11293">
    <property type="entry name" value="gelsolin_S4_like"/>
    <property type="match status" value="1"/>
</dbReference>
<keyword evidence="7" id="KW-0009">Actin-binding</keyword>
<evidence type="ECO:0000259" key="10">
    <source>
        <dbReference type="PROSITE" id="PS51089"/>
    </source>
</evidence>
<sequence length="1465" mass="164295">MMDAMDSLQGSSLETKAERIARYKAERRRELAERYANLEESSSLNTQREKHRETTDTFEQKTDVSSVPSQYNKDSIALSRQSDRSNSEAKTDPTPFSNIFVSHSDEDNEVTCLRQHHSLLEAEEAQNPHDDGKADDDAKTGMPAKMSLLKGLEKTDSSANVKNQAEDTSRNSKPQGEHISGKRTVSTSHSSSDEDEKSSEERKSLREDEKRSCFQSVTAGEKDVRNKDDENVIEKTVTQNEQKVRKRQCSVGTEEPKATTPVLQRQDSGQRSIKGILKKSHSTSLDTEPTELEQITSPVIKTCKDLTVVDGKMGKDEEVKDDDEDREKRRLQREESSSSETPRTPSPDSVDKIPSSSQSTEGEELDSSLDEGMSSSLKERLAELKSGEDDSQGKLKKNKLTNVVQTPLADRYVQLQESENAWRKKKSSADIEPKLSLAERMKILQEKEEHWKAKGKGASNDSTQFSVAGRMAKRGLVSPNREDVPIILSKKASNSTPVKPLEEISTHPDAEGDKRLDKLESFLDRLHNKGVAGAKNSTIEVMEEKEKEVMTLDDEETFGRFYSCLSPTALSSSVLLAEEEDFSIIQSDTPKLTSAVEEHKRSVRPCRRTKSSRNPLRALAARDDLRQAYTEQRLNVASVETKRIQMERMAKHSNLADTALAGLASKENFKKVNLRSVKSTEVVTNNSAVPFHKLMLIHIKGRRHVQVRLVEPTARSLNSGDCYLLITPKHCFFWNGEFANVIEKAKGSEMAQYVQTKRDLGCKAPQVTVLEEGINTDNRSAKEFWSLLGGKTDYRGAGEPDEDELYESAVVESNCVYRLVEDKLVPYEEACTSIPSVSLLNSKEALVFDFGSEVYVWTGKDVPLSDRKVAVQLGKQIWSGAYDYSTCRVNPLDPSSANKDTPKQGEGRPSWALFGRLSEHNETALFREKFLDWAEKPSKDEPVVEEVKSPVYQHLPTCDSELKPCDVTEMLAGVPGPVKMMLEGVDVQRGHGLVLSEDGRQAELATLAVDAWHIREFDDFEIPPESVGQLHEGETYVIRWKYSATNVVGKRQKPGEISAAGPGRERTACFFWQGRHSSVSGRGTSALMTVELGNHRGAQVLVTQGKESPCFLQLFQGGLVIHRGSRDDSSKNTGDWRLFCVRGETEMEGSLVEVECCCASLRSRASLLLLGVQKGQLYLWHGCKSYPGAWKVGKRTVERLTQTCACELGLNSNSSLKVHEIEEGTEPKEFWDALGKQDRKSYDCMLQDPGKYNFTPRLFRLSASGGTFQAEEQYGPAQVIGTAMAMPFLQESLYSAPQPALFLVDNRMEVYLWQGQQPEDTECTGSAKIRWDNERKCAMETTLQYCQEKNSRRPPQAYLILAGAEPLTFTNIFPYWEKDPTIKVQVEGARNKVILVKDALSKLSRQQYTIEELTSKPLPEGVDPLHIENYLSDKDFQSVLEMTRDEFNALPNWKQLNLKKSKGFF</sequence>
<keyword evidence="6" id="KW-0472">Membrane</keyword>
<dbReference type="InterPro" id="IPR029006">
    <property type="entry name" value="ADF-H/Gelsolin-like_dom_sf"/>
</dbReference>
<feature type="region of interest" description="Disordered" evidence="9">
    <location>
        <begin position="34"/>
        <end position="403"/>
    </location>
</feature>
<comment type="similarity">
    <text evidence="3">Belongs to the villin/gelsolin family.</text>
</comment>
<dbReference type="Gene3D" id="3.40.20.10">
    <property type="entry name" value="Severin"/>
    <property type="match status" value="5"/>
</dbReference>
<feature type="compositionally biased region" description="Basic and acidic residues" evidence="9">
    <location>
        <begin position="326"/>
        <end position="336"/>
    </location>
</feature>